<organism evidence="2 3">
    <name type="scientific">Polychaeton citri CBS 116435</name>
    <dbReference type="NCBI Taxonomy" id="1314669"/>
    <lineage>
        <taxon>Eukaryota</taxon>
        <taxon>Fungi</taxon>
        <taxon>Dikarya</taxon>
        <taxon>Ascomycota</taxon>
        <taxon>Pezizomycotina</taxon>
        <taxon>Dothideomycetes</taxon>
        <taxon>Dothideomycetidae</taxon>
        <taxon>Capnodiales</taxon>
        <taxon>Capnodiaceae</taxon>
        <taxon>Polychaeton</taxon>
    </lineage>
</organism>
<comment type="caution">
    <text evidence="2">The sequence shown here is derived from an EMBL/GenBank/DDBJ whole genome shotgun (WGS) entry which is preliminary data.</text>
</comment>
<feature type="region of interest" description="Disordered" evidence="1">
    <location>
        <begin position="92"/>
        <end position="135"/>
    </location>
</feature>
<feature type="compositionally biased region" description="Polar residues" evidence="1">
    <location>
        <begin position="92"/>
        <end position="103"/>
    </location>
</feature>
<gene>
    <name evidence="2" type="ORF">K431DRAFT_293840</name>
</gene>
<evidence type="ECO:0000256" key="1">
    <source>
        <dbReference type="SAM" id="MobiDB-lite"/>
    </source>
</evidence>
<proteinExistence type="predicted"/>
<feature type="compositionally biased region" description="Low complexity" evidence="1">
    <location>
        <begin position="112"/>
        <end position="125"/>
    </location>
</feature>
<dbReference type="OrthoDB" id="5426563at2759"/>
<name>A0A9P4Q7B7_9PEZI</name>
<feature type="region of interest" description="Disordered" evidence="1">
    <location>
        <begin position="286"/>
        <end position="307"/>
    </location>
</feature>
<reference evidence="2" key="1">
    <citation type="journal article" date="2020" name="Stud. Mycol.">
        <title>101 Dothideomycetes genomes: a test case for predicting lifestyles and emergence of pathogens.</title>
        <authorList>
            <person name="Haridas S."/>
            <person name="Albert R."/>
            <person name="Binder M."/>
            <person name="Bloem J."/>
            <person name="Labutti K."/>
            <person name="Salamov A."/>
            <person name="Andreopoulos B."/>
            <person name="Baker S."/>
            <person name="Barry K."/>
            <person name="Bills G."/>
            <person name="Bluhm B."/>
            <person name="Cannon C."/>
            <person name="Castanera R."/>
            <person name="Culley D."/>
            <person name="Daum C."/>
            <person name="Ezra D."/>
            <person name="Gonzalez J."/>
            <person name="Henrissat B."/>
            <person name="Kuo A."/>
            <person name="Liang C."/>
            <person name="Lipzen A."/>
            <person name="Lutzoni F."/>
            <person name="Magnuson J."/>
            <person name="Mondo S."/>
            <person name="Nolan M."/>
            <person name="Ohm R."/>
            <person name="Pangilinan J."/>
            <person name="Park H.-J."/>
            <person name="Ramirez L."/>
            <person name="Alfaro M."/>
            <person name="Sun H."/>
            <person name="Tritt A."/>
            <person name="Yoshinaga Y."/>
            <person name="Zwiers L.-H."/>
            <person name="Turgeon B."/>
            <person name="Goodwin S."/>
            <person name="Spatafora J."/>
            <person name="Crous P."/>
            <person name="Grigoriev I."/>
        </authorList>
    </citation>
    <scope>NUCLEOTIDE SEQUENCE</scope>
    <source>
        <strain evidence="2">CBS 116435</strain>
    </source>
</reference>
<evidence type="ECO:0000313" key="3">
    <source>
        <dbReference type="Proteomes" id="UP000799441"/>
    </source>
</evidence>
<dbReference type="Proteomes" id="UP000799441">
    <property type="component" value="Unassembled WGS sequence"/>
</dbReference>
<feature type="compositionally biased region" description="Polar residues" evidence="1">
    <location>
        <begin position="286"/>
        <end position="295"/>
    </location>
</feature>
<protein>
    <submittedName>
        <fullName evidence="2">Uncharacterized protein</fullName>
    </submittedName>
</protein>
<dbReference type="EMBL" id="MU003786">
    <property type="protein sequence ID" value="KAF2721953.1"/>
    <property type="molecule type" value="Genomic_DNA"/>
</dbReference>
<evidence type="ECO:0000313" key="2">
    <source>
        <dbReference type="EMBL" id="KAF2721953.1"/>
    </source>
</evidence>
<keyword evidence="3" id="KW-1185">Reference proteome</keyword>
<accession>A0A9P4Q7B7</accession>
<dbReference type="AlphaFoldDB" id="A0A9P4Q7B7"/>
<sequence length="334" mass="37299">MDWTGGTRRRFAVCKNKGQLQRQKEHFAKVRAATKLLSSSRKDFEPLFRGDAELRQTQQAQARKHVVSEECSAHTPLSLDDCPTKHALWSSSIRTASRQQSGARESERNGQPPRSSSLMPGSSSSGYQHEDDMVHDMPDESDLLEQSRQRLLARGDWLGLRLSQPIRMRFPFSRDTEGICKRRIVHRSGSPEESAALRRATTPLFQMRPSSSRYMMHGALQGDDQMRIKIGSVTSSHTCAKSSNVSESLSGISCDSEPLSEESMLLQPDEDQQFLNVPNWRPAADSSLQSVSNAESRLEAPGSPAVPPILQYQTEALEEADTMAAVYSNSDFMR</sequence>